<dbReference type="EMBL" id="SCLX01000005">
    <property type="protein sequence ID" value="RXF60026.1"/>
    <property type="molecule type" value="Genomic_DNA"/>
</dbReference>
<gene>
    <name evidence="1" type="ORF">ERD32_01270</name>
</gene>
<organism evidence="1 2">
    <name type="scientific">Lactobacillus crispatus</name>
    <dbReference type="NCBI Taxonomy" id="47770"/>
    <lineage>
        <taxon>Bacteria</taxon>
        <taxon>Bacillati</taxon>
        <taxon>Bacillota</taxon>
        <taxon>Bacilli</taxon>
        <taxon>Lactobacillales</taxon>
        <taxon>Lactobacillaceae</taxon>
        <taxon>Lactobacillus</taxon>
    </lineage>
</organism>
<evidence type="ECO:0000313" key="2">
    <source>
        <dbReference type="Proteomes" id="UP000289808"/>
    </source>
</evidence>
<name>A0A4V1KGW7_9LACO</name>
<dbReference type="Proteomes" id="UP000289808">
    <property type="component" value="Unassembled WGS sequence"/>
</dbReference>
<reference evidence="1 2" key="1">
    <citation type="submission" date="2019-01" db="EMBL/GenBank/DDBJ databases">
        <title>The genome sequence of Lactobacillus crispatus L49.</title>
        <authorList>
            <person name="Zhong J."/>
            <person name="Zhang J."/>
        </authorList>
    </citation>
    <scope>NUCLEOTIDE SEQUENCE [LARGE SCALE GENOMIC DNA]</scope>
    <source>
        <strain evidence="1 2">L49</strain>
    </source>
</reference>
<comment type="caution">
    <text evidence="1">The sequence shown here is derived from an EMBL/GenBank/DDBJ whole genome shotgun (WGS) entry which is preliminary data.</text>
</comment>
<dbReference type="AlphaFoldDB" id="A0A4V1KGW7"/>
<dbReference type="Gene3D" id="3.10.450.40">
    <property type="match status" value="1"/>
</dbReference>
<protein>
    <submittedName>
        <fullName evidence="1">DUF2634 domain-containing protein</fullName>
    </submittedName>
</protein>
<evidence type="ECO:0000313" key="1">
    <source>
        <dbReference type="EMBL" id="RXF60026.1"/>
    </source>
</evidence>
<sequence length="127" mass="13902">MARDLQVDQDGNLVIDPDTHDLAMVDGLDEIAQRIKATLEIRYGEMVNLDPEMGADYTNFLGKNFNENFAAADMTSAIEADVPEVESVDSIRFIKLPHRKLKVTFTATVQNDDGTTSTVEGGLPVAT</sequence>
<dbReference type="InterPro" id="IPR020288">
    <property type="entry name" value="Sheath_initiator"/>
</dbReference>
<dbReference type="Pfam" id="PF10934">
    <property type="entry name" value="Sheath_initiator"/>
    <property type="match status" value="1"/>
</dbReference>
<dbReference type="RefSeq" id="WP_101885502.1">
    <property type="nucleotide sequence ID" value="NZ_CP114552.1"/>
</dbReference>
<accession>A0A4V1KGW7</accession>
<proteinExistence type="predicted"/>